<dbReference type="InterPro" id="IPR050250">
    <property type="entry name" value="Macrolide_Exporter_MacB"/>
</dbReference>
<keyword evidence="2" id="KW-1003">Cell membrane</keyword>
<keyword evidence="12" id="KW-1185">Reference proteome</keyword>
<evidence type="ECO:0000313" key="12">
    <source>
        <dbReference type="Proteomes" id="UP000306918"/>
    </source>
</evidence>
<dbReference type="InterPro" id="IPR025857">
    <property type="entry name" value="MacB_PCD"/>
</dbReference>
<dbReference type="GO" id="GO:0022857">
    <property type="term" value="F:transmembrane transporter activity"/>
    <property type="evidence" value="ECO:0007669"/>
    <property type="project" value="TreeGrafter"/>
</dbReference>
<comment type="caution">
    <text evidence="11">The sequence shown here is derived from an EMBL/GenBank/DDBJ whole genome shotgun (WGS) entry which is preliminary data.</text>
</comment>
<feature type="domain" description="MacB-like periplasmic core" evidence="10">
    <location>
        <begin position="21"/>
        <end position="252"/>
    </location>
</feature>
<name>A0A4S8HZJ9_9BACT</name>
<dbReference type="Pfam" id="PF02687">
    <property type="entry name" value="FtsX"/>
    <property type="match status" value="1"/>
</dbReference>
<evidence type="ECO:0000259" key="10">
    <source>
        <dbReference type="Pfam" id="PF12704"/>
    </source>
</evidence>
<feature type="transmembrane region" description="Helical" evidence="8">
    <location>
        <begin position="295"/>
        <end position="322"/>
    </location>
</feature>
<evidence type="ECO:0000256" key="8">
    <source>
        <dbReference type="SAM" id="Phobius"/>
    </source>
</evidence>
<dbReference type="InterPro" id="IPR003838">
    <property type="entry name" value="ABC3_permease_C"/>
</dbReference>
<comment type="subcellular location">
    <subcellularLocation>
        <location evidence="1">Cell membrane</location>
        <topology evidence="1">Multi-pass membrane protein</topology>
    </subcellularLocation>
</comment>
<feature type="transmembrane region" description="Helical" evidence="8">
    <location>
        <begin position="389"/>
        <end position="410"/>
    </location>
</feature>
<evidence type="ECO:0000313" key="11">
    <source>
        <dbReference type="EMBL" id="THU41243.1"/>
    </source>
</evidence>
<evidence type="ECO:0000256" key="1">
    <source>
        <dbReference type="ARBA" id="ARBA00004651"/>
    </source>
</evidence>
<dbReference type="PANTHER" id="PTHR30572">
    <property type="entry name" value="MEMBRANE COMPONENT OF TRANSPORTER-RELATED"/>
    <property type="match status" value="1"/>
</dbReference>
<dbReference type="Proteomes" id="UP000306918">
    <property type="component" value="Unassembled WGS sequence"/>
</dbReference>
<evidence type="ECO:0000256" key="2">
    <source>
        <dbReference type="ARBA" id="ARBA00022475"/>
    </source>
</evidence>
<feature type="transmembrane region" description="Helical" evidence="8">
    <location>
        <begin position="349"/>
        <end position="377"/>
    </location>
</feature>
<evidence type="ECO:0000256" key="4">
    <source>
        <dbReference type="ARBA" id="ARBA00022989"/>
    </source>
</evidence>
<dbReference type="OrthoDB" id="9770036at2"/>
<dbReference type="GO" id="GO:0005886">
    <property type="term" value="C:plasma membrane"/>
    <property type="evidence" value="ECO:0007669"/>
    <property type="project" value="UniProtKB-SubCell"/>
</dbReference>
<comment type="similarity">
    <text evidence="6">Belongs to the ABC-4 integral membrane protein family.</text>
</comment>
<keyword evidence="3 8" id="KW-0812">Transmembrane</keyword>
<dbReference type="Pfam" id="PF12704">
    <property type="entry name" value="MacB_PCD"/>
    <property type="match status" value="1"/>
</dbReference>
<dbReference type="RefSeq" id="WP_136575733.1">
    <property type="nucleotide sequence ID" value="NZ_STFF01000001.1"/>
</dbReference>
<evidence type="ECO:0000256" key="3">
    <source>
        <dbReference type="ARBA" id="ARBA00022692"/>
    </source>
</evidence>
<keyword evidence="4 8" id="KW-1133">Transmembrane helix</keyword>
<accession>A0A4S8HZJ9</accession>
<dbReference type="AlphaFoldDB" id="A0A4S8HZJ9"/>
<feature type="region of interest" description="Disordered" evidence="7">
    <location>
        <begin position="75"/>
        <end position="95"/>
    </location>
</feature>
<keyword evidence="5 8" id="KW-0472">Membrane</keyword>
<feature type="transmembrane region" description="Helical" evidence="8">
    <location>
        <begin position="21"/>
        <end position="45"/>
    </location>
</feature>
<evidence type="ECO:0000259" key="9">
    <source>
        <dbReference type="Pfam" id="PF02687"/>
    </source>
</evidence>
<evidence type="ECO:0000256" key="7">
    <source>
        <dbReference type="SAM" id="MobiDB-lite"/>
    </source>
</evidence>
<sequence length="424" mass="46633">MTLRDTLSLSFRTVRSNKLRTGITVAIIALGITALIGINTAIAAIRQKFLESFSTMGATGFTLRYQEPRRHFNNEEVKKEKKGARKEKKSNMGKPITKTQAEAFKSTYHFPALVSTSLMGARDAIVSYENKKTNPNVYVIGGDENYTSLNGFSVLYGRDLNTLDIQTSRNVCLIGKDVATRFFGESFERPLDKVIRINNIPFRIIGTLKPKGSTFGRSLDNIIITSYSNVRRFLNSNPNASFNIQVKVPDIKLIDGAIGEATGTFRTIRKLTVTETDNFMVDKSDSFAEMLIRNLSFITVAALLIGVITLVGAAIGLMNIMLVAVTERTKEIGLVKAIGGKRKNVRYQFLYESIIISLLGAGIGIVLGIILGNVVGILLSTSFVVPWDWVFTGVLICSLVGLLAGLYPAIKAARLNPIEALRYE</sequence>
<evidence type="ECO:0000256" key="5">
    <source>
        <dbReference type="ARBA" id="ARBA00023136"/>
    </source>
</evidence>
<proteinExistence type="inferred from homology"/>
<feature type="domain" description="ABC3 transporter permease C-terminal" evidence="9">
    <location>
        <begin position="304"/>
        <end position="417"/>
    </location>
</feature>
<reference evidence="11 12" key="1">
    <citation type="submission" date="2019-04" db="EMBL/GenBank/DDBJ databases">
        <title>Niastella caeni sp. nov., isolated from activated sludge.</title>
        <authorList>
            <person name="Sheng M."/>
        </authorList>
    </citation>
    <scope>NUCLEOTIDE SEQUENCE [LARGE SCALE GENOMIC DNA]</scope>
    <source>
        <strain evidence="11 12">HX-2-15</strain>
    </source>
</reference>
<dbReference type="EMBL" id="STFF01000001">
    <property type="protein sequence ID" value="THU41243.1"/>
    <property type="molecule type" value="Genomic_DNA"/>
</dbReference>
<protein>
    <submittedName>
        <fullName evidence="11">ABC transporter permease</fullName>
    </submittedName>
</protein>
<gene>
    <name evidence="11" type="ORF">FAM09_03790</name>
</gene>
<dbReference type="PANTHER" id="PTHR30572:SF4">
    <property type="entry name" value="ABC TRANSPORTER PERMEASE YTRF"/>
    <property type="match status" value="1"/>
</dbReference>
<organism evidence="11 12">
    <name type="scientific">Niastella caeni</name>
    <dbReference type="NCBI Taxonomy" id="2569763"/>
    <lineage>
        <taxon>Bacteria</taxon>
        <taxon>Pseudomonadati</taxon>
        <taxon>Bacteroidota</taxon>
        <taxon>Chitinophagia</taxon>
        <taxon>Chitinophagales</taxon>
        <taxon>Chitinophagaceae</taxon>
        <taxon>Niastella</taxon>
    </lineage>
</organism>
<evidence type="ECO:0000256" key="6">
    <source>
        <dbReference type="ARBA" id="ARBA00038076"/>
    </source>
</evidence>